<feature type="transmembrane region" description="Helical" evidence="1">
    <location>
        <begin position="237"/>
        <end position="254"/>
    </location>
</feature>
<keyword evidence="1" id="KW-0812">Transmembrane</keyword>
<dbReference type="EMBL" id="KZ293644">
    <property type="protein sequence ID" value="PBL03501.1"/>
    <property type="molecule type" value="Genomic_DNA"/>
</dbReference>
<protein>
    <submittedName>
        <fullName evidence="2">Uncharacterized protein</fullName>
    </submittedName>
</protein>
<organism evidence="2 3">
    <name type="scientific">Armillaria gallica</name>
    <name type="common">Bulbous honey fungus</name>
    <name type="synonym">Armillaria bulbosa</name>
    <dbReference type="NCBI Taxonomy" id="47427"/>
    <lineage>
        <taxon>Eukaryota</taxon>
        <taxon>Fungi</taxon>
        <taxon>Dikarya</taxon>
        <taxon>Basidiomycota</taxon>
        <taxon>Agaricomycotina</taxon>
        <taxon>Agaricomycetes</taxon>
        <taxon>Agaricomycetidae</taxon>
        <taxon>Agaricales</taxon>
        <taxon>Marasmiineae</taxon>
        <taxon>Physalacriaceae</taxon>
        <taxon>Armillaria</taxon>
    </lineage>
</organism>
<proteinExistence type="predicted"/>
<dbReference type="Proteomes" id="UP000217790">
    <property type="component" value="Unassembled WGS sequence"/>
</dbReference>
<reference evidence="3" key="1">
    <citation type="journal article" date="2017" name="Nat. Ecol. Evol.">
        <title>Genome expansion and lineage-specific genetic innovations in the forest pathogenic fungi Armillaria.</title>
        <authorList>
            <person name="Sipos G."/>
            <person name="Prasanna A.N."/>
            <person name="Walter M.C."/>
            <person name="O'Connor E."/>
            <person name="Balint B."/>
            <person name="Krizsan K."/>
            <person name="Kiss B."/>
            <person name="Hess J."/>
            <person name="Varga T."/>
            <person name="Slot J."/>
            <person name="Riley R."/>
            <person name="Boka B."/>
            <person name="Rigling D."/>
            <person name="Barry K."/>
            <person name="Lee J."/>
            <person name="Mihaltcheva S."/>
            <person name="LaButti K."/>
            <person name="Lipzen A."/>
            <person name="Waldron R."/>
            <person name="Moloney N.M."/>
            <person name="Sperisen C."/>
            <person name="Kredics L."/>
            <person name="Vagvoelgyi C."/>
            <person name="Patrignani A."/>
            <person name="Fitzpatrick D."/>
            <person name="Nagy I."/>
            <person name="Doyle S."/>
            <person name="Anderson J.B."/>
            <person name="Grigoriev I.V."/>
            <person name="Gueldener U."/>
            <person name="Muensterkoetter M."/>
            <person name="Nagy L.G."/>
        </authorList>
    </citation>
    <scope>NUCLEOTIDE SEQUENCE [LARGE SCALE GENOMIC DNA]</scope>
    <source>
        <strain evidence="3">Ar21-2</strain>
    </source>
</reference>
<keyword evidence="1" id="KW-1133">Transmembrane helix</keyword>
<name>A0A2H3EAZ3_ARMGA</name>
<feature type="transmembrane region" description="Helical" evidence="1">
    <location>
        <begin position="147"/>
        <end position="167"/>
    </location>
</feature>
<evidence type="ECO:0000256" key="1">
    <source>
        <dbReference type="SAM" id="Phobius"/>
    </source>
</evidence>
<dbReference type="InParanoid" id="A0A2H3EAZ3"/>
<keyword evidence="3" id="KW-1185">Reference proteome</keyword>
<evidence type="ECO:0000313" key="3">
    <source>
        <dbReference type="Proteomes" id="UP000217790"/>
    </source>
</evidence>
<evidence type="ECO:0000313" key="2">
    <source>
        <dbReference type="EMBL" id="PBL03501.1"/>
    </source>
</evidence>
<sequence>MSTASDVTIVHLLSDSLYQTTTALILESVLYGGYMILMFFVLGALLRRNRRDRTRSCPRLAMVFTIVLMFLMSTSLWVMDIVDVLGPLQAVLVDSQGSFSERFSDYMYTTQNNRVIAQVIIYTFEVLIGDAVVVWRAGALWAFDVKIIVAPLISLTAGVVMAFFFVGCTAQTGWKIINGEQVLLCNHVQTATFFLSLGTNAIATFLIAYKAWLLRQSFTRAYSLQNIRKSRTSTEKILMLFVESGFIYLCFWIAKSFTYFPVSAAIQASAYFGAAVLNSAGNQVVGLYPTIIIAIVVRHQTNWDTPDVSSEPLTVETQSIGFVPHTETPATSPKTPASVHVRHSVVFATGELETQLSQATTSREISSTV</sequence>
<dbReference type="AlphaFoldDB" id="A0A2H3EAZ3"/>
<dbReference type="OMA" id="CAGNILM"/>
<gene>
    <name evidence="2" type="ORF">ARMGADRAFT_1004235</name>
</gene>
<accession>A0A2H3EAZ3</accession>
<keyword evidence="1" id="KW-0472">Membrane</keyword>
<dbReference type="OrthoDB" id="2744793at2759"/>
<feature type="transmembrane region" description="Helical" evidence="1">
    <location>
        <begin position="115"/>
        <end position="135"/>
    </location>
</feature>
<feature type="transmembrane region" description="Helical" evidence="1">
    <location>
        <begin position="58"/>
        <end position="79"/>
    </location>
</feature>
<feature type="transmembrane region" description="Helical" evidence="1">
    <location>
        <begin position="23"/>
        <end position="46"/>
    </location>
</feature>
<feature type="transmembrane region" description="Helical" evidence="1">
    <location>
        <begin position="187"/>
        <end position="209"/>
    </location>
</feature>